<name>A0A1Y6K2I0_9CHLR</name>
<dbReference type="CDD" id="cd01335">
    <property type="entry name" value="Radical_SAM"/>
    <property type="match status" value="1"/>
</dbReference>
<dbReference type="PROSITE" id="PS51918">
    <property type="entry name" value="RADICAL_SAM"/>
    <property type="match status" value="1"/>
</dbReference>
<dbReference type="EMBL" id="LT859958">
    <property type="protein sequence ID" value="SMX53902.1"/>
    <property type="molecule type" value="Genomic_DNA"/>
</dbReference>
<evidence type="ECO:0000259" key="1">
    <source>
        <dbReference type="PROSITE" id="PS51918"/>
    </source>
</evidence>
<dbReference type="PANTHER" id="PTHR42731:SF1">
    <property type="entry name" value="RADICAL SAM DOMAIN PROTEIN"/>
    <property type="match status" value="1"/>
</dbReference>
<dbReference type="NCBIfam" id="TIGR03960">
    <property type="entry name" value="rSAM_fuse_unch"/>
    <property type="match status" value="1"/>
</dbReference>
<dbReference type="InterPro" id="IPR045784">
    <property type="entry name" value="Radical_SAM_N2"/>
</dbReference>
<dbReference type="SUPFAM" id="SSF102114">
    <property type="entry name" value="Radical SAM enzymes"/>
    <property type="match status" value="1"/>
</dbReference>
<dbReference type="Proteomes" id="UP000195514">
    <property type="component" value="Chromosome I"/>
</dbReference>
<dbReference type="SFLD" id="SFLDS00029">
    <property type="entry name" value="Radical_SAM"/>
    <property type="match status" value="1"/>
</dbReference>
<dbReference type="SMART" id="SM00729">
    <property type="entry name" value="Elp3"/>
    <property type="match status" value="1"/>
</dbReference>
<accession>A0A1Y6K2I0</accession>
<dbReference type="InterPro" id="IPR058240">
    <property type="entry name" value="rSAM_sf"/>
</dbReference>
<protein>
    <recommendedName>
        <fullName evidence="1">Radical SAM core domain-containing protein</fullName>
    </recommendedName>
</protein>
<dbReference type="GO" id="GO:0003824">
    <property type="term" value="F:catalytic activity"/>
    <property type="evidence" value="ECO:0007669"/>
    <property type="project" value="InterPro"/>
</dbReference>
<proteinExistence type="predicted"/>
<dbReference type="Pfam" id="PF04055">
    <property type="entry name" value="Radical_SAM"/>
    <property type="match status" value="1"/>
</dbReference>
<dbReference type="InterPro" id="IPR007197">
    <property type="entry name" value="rSAM"/>
</dbReference>
<dbReference type="AlphaFoldDB" id="A0A1Y6K2I0"/>
<reference evidence="3" key="1">
    <citation type="submission" date="2017-05" db="EMBL/GenBank/DDBJ databases">
        <authorList>
            <person name="Kirkegaard R."/>
            <person name="Mcilroy J S."/>
        </authorList>
    </citation>
    <scope>NUCLEOTIDE SEQUENCE [LARGE SCALE GENOMIC DNA]</scope>
</reference>
<dbReference type="PANTHER" id="PTHR42731">
    <property type="entry name" value="SLL1084 PROTEIN"/>
    <property type="match status" value="1"/>
</dbReference>
<dbReference type="InterPro" id="IPR023404">
    <property type="entry name" value="rSAM_horseshoe"/>
</dbReference>
<sequence>MGVVKEKSLQERVEHLLPAVTKPGRYVGGELNQVVKPWDDVQTHVALVFPDIYDLGQANLGIAILYDLLNQRVDVAAERAFAPWVDMETAMRNADIPLFSLENKRPLADFEIIGVSLPYETLYTNFLNILDLSKIPLHSKDREIQHPLVIAGGQAVFNPEPVAPFVDAFAIGEGEEVTLDIVDAHQDWVESGGSRQELLLRLAQIPGVYVPALVKVDYHPDGKIKTVEPADARVKLPVVKRILAKLPPPLSRFLVPNVEVVHERVSIEIMRGCTRGCRFCHAGMVNRPIRERSVIEVMQALTAGLDQTGYEEVGLLSLSSSDHSEIIPLIEGLRELLTQRQVDISLPSLRIESFSDELMDELQSLSPGGGFTIAPEAGTERMRNIINKPLRDAELMDTVRSVFAHGWKSIKLYFMIGHPQETLSDVEAIAELCKRVLQEGRQIAGGRVRVHAGVSTFIPKPHTPFQWAAFDDLSAIDAKLTLLKDALRGSKIKMTWNDPRASLLEAWLSRGDRRIAPVIERAWRKGARFDAWSDQFRLEHWESAFAECGLDPDFYSFRERDLDEVLPWDHINVGVRKSFLQEDYRMSLSGTVRPDCREQCYACGILAAFSGLRRAQPGGGWKCP</sequence>
<dbReference type="KEGG" id="abat:CFX1CAM_0837"/>
<evidence type="ECO:0000313" key="3">
    <source>
        <dbReference type="Proteomes" id="UP000195514"/>
    </source>
</evidence>
<dbReference type="Pfam" id="PF19864">
    <property type="entry name" value="Radical_SAM_N2"/>
    <property type="match status" value="1"/>
</dbReference>
<dbReference type="InterPro" id="IPR023862">
    <property type="entry name" value="CHP03960_rSAM"/>
</dbReference>
<dbReference type="SFLD" id="SFLDG01082">
    <property type="entry name" value="B12-binding_domain_containing"/>
    <property type="match status" value="1"/>
</dbReference>
<dbReference type="InterPro" id="IPR006638">
    <property type="entry name" value="Elp3/MiaA/NifB-like_rSAM"/>
</dbReference>
<gene>
    <name evidence="2" type="ORF">CFX1CAM_0837</name>
</gene>
<dbReference type="Gene3D" id="3.80.30.20">
    <property type="entry name" value="tm_1862 like domain"/>
    <property type="match status" value="1"/>
</dbReference>
<evidence type="ECO:0000313" key="2">
    <source>
        <dbReference type="EMBL" id="SMX53902.1"/>
    </source>
</evidence>
<keyword evidence="3" id="KW-1185">Reference proteome</keyword>
<organism evidence="2 3">
    <name type="scientific">Candidatus Brevifilum fermentans</name>
    <dbReference type="NCBI Taxonomy" id="1986204"/>
    <lineage>
        <taxon>Bacteria</taxon>
        <taxon>Bacillati</taxon>
        <taxon>Chloroflexota</taxon>
        <taxon>Anaerolineae</taxon>
        <taxon>Anaerolineales</taxon>
        <taxon>Anaerolineaceae</taxon>
        <taxon>Candidatus Brevifilum</taxon>
    </lineage>
</organism>
<dbReference type="GO" id="GO:0051536">
    <property type="term" value="F:iron-sulfur cluster binding"/>
    <property type="evidence" value="ECO:0007669"/>
    <property type="project" value="InterPro"/>
</dbReference>
<feature type="domain" description="Radical SAM core" evidence="1">
    <location>
        <begin position="259"/>
        <end position="498"/>
    </location>
</feature>